<evidence type="ECO:0000313" key="4">
    <source>
        <dbReference type="EMBL" id="CAB4742941.1"/>
    </source>
</evidence>
<dbReference type="GO" id="GO:0051536">
    <property type="term" value="F:iron-sulfur cluster binding"/>
    <property type="evidence" value="ECO:0007669"/>
    <property type="project" value="InterPro"/>
</dbReference>
<evidence type="ECO:0000313" key="5">
    <source>
        <dbReference type="EMBL" id="CAB4870224.1"/>
    </source>
</evidence>
<dbReference type="InterPro" id="IPR001041">
    <property type="entry name" value="2Fe-2S_ferredoxin-type"/>
</dbReference>
<dbReference type="Pfam" id="PF13510">
    <property type="entry name" value="Fer2_4"/>
    <property type="match status" value="1"/>
</dbReference>
<evidence type="ECO:0000313" key="3">
    <source>
        <dbReference type="EMBL" id="CAB4668873.1"/>
    </source>
</evidence>
<dbReference type="AlphaFoldDB" id="A0A6J7HGC7"/>
<dbReference type="InterPro" id="IPR036010">
    <property type="entry name" value="2Fe-2S_ferredoxin-like_sf"/>
</dbReference>
<sequence length="104" mass="10976">MTHTRAVRLPSDGNIERGKAVSMKVNGVAITAYEGESVASALMCEGISTMRTTVAGDPRGVFCGMGVCFECLVNVDGVASTRACMTWVKEGMDVKTQNGLQANK</sequence>
<organism evidence="6">
    <name type="scientific">freshwater metagenome</name>
    <dbReference type="NCBI Taxonomy" id="449393"/>
    <lineage>
        <taxon>unclassified sequences</taxon>
        <taxon>metagenomes</taxon>
        <taxon>ecological metagenomes</taxon>
    </lineage>
</organism>
<dbReference type="InterPro" id="IPR042204">
    <property type="entry name" value="2Fe-2S-bd_N"/>
</dbReference>
<name>A0A6J7HGC7_9ZZZZ</name>
<evidence type="ECO:0000313" key="6">
    <source>
        <dbReference type="EMBL" id="CAB4915555.1"/>
    </source>
</evidence>
<dbReference type="EMBL" id="CAEZWT010000029">
    <property type="protein sequence ID" value="CAB4668873.1"/>
    <property type="molecule type" value="Genomic_DNA"/>
</dbReference>
<reference evidence="6" key="1">
    <citation type="submission" date="2020-05" db="EMBL/GenBank/DDBJ databases">
        <authorList>
            <person name="Chiriac C."/>
            <person name="Salcher M."/>
            <person name="Ghai R."/>
            <person name="Kavagutti S V."/>
        </authorList>
    </citation>
    <scope>NUCLEOTIDE SEQUENCE</scope>
</reference>
<dbReference type="EMBL" id="CAEZZC010000003">
    <property type="protein sequence ID" value="CAB4742941.1"/>
    <property type="molecule type" value="Genomic_DNA"/>
</dbReference>
<dbReference type="EMBL" id="CAFBQL010000001">
    <property type="protein sequence ID" value="CAB5051606.1"/>
    <property type="molecule type" value="Genomic_DNA"/>
</dbReference>
<feature type="domain" description="2Fe-2S ferredoxin-type" evidence="2">
    <location>
        <begin position="19"/>
        <end position="100"/>
    </location>
</feature>
<evidence type="ECO:0000256" key="1">
    <source>
        <dbReference type="ARBA" id="ARBA00023002"/>
    </source>
</evidence>
<dbReference type="EMBL" id="CAFBLE010000007">
    <property type="protein sequence ID" value="CAB4870224.1"/>
    <property type="molecule type" value="Genomic_DNA"/>
</dbReference>
<dbReference type="SUPFAM" id="SSF54292">
    <property type="entry name" value="2Fe-2S ferredoxin-like"/>
    <property type="match status" value="1"/>
</dbReference>
<proteinExistence type="predicted"/>
<evidence type="ECO:0000259" key="2">
    <source>
        <dbReference type="PROSITE" id="PS51085"/>
    </source>
</evidence>
<dbReference type="Gene3D" id="3.10.20.440">
    <property type="entry name" value="2Fe-2S iron-sulphur cluster binding domain, sarcosine oxidase, alpha subunit, N-terminal domain"/>
    <property type="match status" value="1"/>
</dbReference>
<accession>A0A6J7HGC7</accession>
<dbReference type="EMBL" id="CAFBMV010000002">
    <property type="protein sequence ID" value="CAB4915555.1"/>
    <property type="molecule type" value="Genomic_DNA"/>
</dbReference>
<evidence type="ECO:0000313" key="7">
    <source>
        <dbReference type="EMBL" id="CAB5051606.1"/>
    </source>
</evidence>
<dbReference type="GO" id="GO:0016491">
    <property type="term" value="F:oxidoreductase activity"/>
    <property type="evidence" value="ECO:0007669"/>
    <property type="project" value="UniProtKB-KW"/>
</dbReference>
<keyword evidence="1" id="KW-0560">Oxidoreductase</keyword>
<protein>
    <submittedName>
        <fullName evidence="6">Unannotated protein</fullName>
    </submittedName>
</protein>
<gene>
    <name evidence="3" type="ORF">UFOPK2289_01003</name>
    <name evidence="4" type="ORF">UFOPK2822_00300</name>
    <name evidence="5" type="ORF">UFOPK3346_00989</name>
    <name evidence="6" type="ORF">UFOPK3670_00336</name>
    <name evidence="7" type="ORF">UFOPK4308_00096</name>
</gene>
<dbReference type="PROSITE" id="PS51085">
    <property type="entry name" value="2FE2S_FER_2"/>
    <property type="match status" value="1"/>
</dbReference>